<comment type="caution">
    <text evidence="1">The sequence shown here is derived from an EMBL/GenBank/DDBJ whole genome shotgun (WGS) entry which is preliminary data.</text>
</comment>
<evidence type="ECO:0000313" key="2">
    <source>
        <dbReference type="Proteomes" id="UP001562425"/>
    </source>
</evidence>
<proteinExistence type="predicted"/>
<dbReference type="AlphaFoldDB" id="A0ABD1CL33"/>
<accession>A0ABD1CL33</accession>
<feature type="non-terminal residue" evidence="1">
    <location>
        <position position="46"/>
    </location>
</feature>
<gene>
    <name evidence="1" type="ORF">pipiens_016476</name>
</gene>
<protein>
    <submittedName>
        <fullName evidence="1">Uncharacterized protein</fullName>
    </submittedName>
</protein>
<reference evidence="1 2" key="1">
    <citation type="submission" date="2024-05" db="EMBL/GenBank/DDBJ databases">
        <title>Culex pipiens pipiens assembly and annotation.</title>
        <authorList>
            <person name="Alout H."/>
            <person name="Durand T."/>
        </authorList>
    </citation>
    <scope>NUCLEOTIDE SEQUENCE [LARGE SCALE GENOMIC DNA]</scope>
    <source>
        <strain evidence="1">HA-2024</strain>
        <tissue evidence="1">Whole body</tissue>
    </source>
</reference>
<dbReference type="Proteomes" id="UP001562425">
    <property type="component" value="Unassembled WGS sequence"/>
</dbReference>
<evidence type="ECO:0000313" key="1">
    <source>
        <dbReference type="EMBL" id="KAL1377107.1"/>
    </source>
</evidence>
<keyword evidence="2" id="KW-1185">Reference proteome</keyword>
<sequence length="46" mass="5167">MQIVLNLSNYHNMRASAGFDQTIIALLGKSCRMKIETSVPYAEHTL</sequence>
<dbReference type="EMBL" id="JBEHCU010011179">
    <property type="protein sequence ID" value="KAL1377107.1"/>
    <property type="molecule type" value="Genomic_DNA"/>
</dbReference>
<name>A0ABD1CL33_CULPP</name>
<organism evidence="1 2">
    <name type="scientific">Culex pipiens pipiens</name>
    <name type="common">Northern house mosquito</name>
    <dbReference type="NCBI Taxonomy" id="38569"/>
    <lineage>
        <taxon>Eukaryota</taxon>
        <taxon>Metazoa</taxon>
        <taxon>Ecdysozoa</taxon>
        <taxon>Arthropoda</taxon>
        <taxon>Hexapoda</taxon>
        <taxon>Insecta</taxon>
        <taxon>Pterygota</taxon>
        <taxon>Neoptera</taxon>
        <taxon>Endopterygota</taxon>
        <taxon>Diptera</taxon>
        <taxon>Nematocera</taxon>
        <taxon>Culicoidea</taxon>
        <taxon>Culicidae</taxon>
        <taxon>Culicinae</taxon>
        <taxon>Culicini</taxon>
        <taxon>Culex</taxon>
        <taxon>Culex</taxon>
    </lineage>
</organism>